<accession>A0AAW5VDQ5</accession>
<name>A0AAW5VDQ5_9LEPT</name>
<evidence type="ECO:0000256" key="1">
    <source>
        <dbReference type="ARBA" id="ARBA00023002"/>
    </source>
</evidence>
<dbReference type="AlphaFoldDB" id="A0AAW5VDQ5"/>
<dbReference type="InterPro" id="IPR029039">
    <property type="entry name" value="Flavoprotein-like_sf"/>
</dbReference>
<dbReference type="InterPro" id="IPR003680">
    <property type="entry name" value="Flavodoxin_fold"/>
</dbReference>
<evidence type="ECO:0000313" key="3">
    <source>
        <dbReference type="EMBL" id="MCW7516385.1"/>
    </source>
</evidence>
<dbReference type="PANTHER" id="PTHR47307">
    <property type="entry name" value="GLUTATHIONE-REGULATED POTASSIUM-EFFLUX SYSTEM ANCILLARY PROTEIN KEFG"/>
    <property type="match status" value="1"/>
</dbReference>
<dbReference type="PANTHER" id="PTHR47307:SF1">
    <property type="entry name" value="GLUTATHIONE-REGULATED POTASSIUM-EFFLUX SYSTEM ANCILLARY PROTEIN KEFG"/>
    <property type="match status" value="1"/>
</dbReference>
<gene>
    <name evidence="3" type="ORF">ND810_14550</name>
</gene>
<dbReference type="GO" id="GO:0009055">
    <property type="term" value="F:electron transfer activity"/>
    <property type="evidence" value="ECO:0007669"/>
    <property type="project" value="TreeGrafter"/>
</dbReference>
<organism evidence="3 4">
    <name type="scientific">Leptospira levettii</name>
    <dbReference type="NCBI Taxonomy" id="2023178"/>
    <lineage>
        <taxon>Bacteria</taxon>
        <taxon>Pseudomonadati</taxon>
        <taxon>Spirochaetota</taxon>
        <taxon>Spirochaetia</taxon>
        <taxon>Leptospirales</taxon>
        <taxon>Leptospiraceae</taxon>
        <taxon>Leptospira</taxon>
    </lineage>
</organism>
<dbReference type="EMBL" id="JAMQQD010000005">
    <property type="protein sequence ID" value="MCW7516385.1"/>
    <property type="molecule type" value="Genomic_DNA"/>
</dbReference>
<dbReference type="SUPFAM" id="SSF52218">
    <property type="entry name" value="Flavoproteins"/>
    <property type="match status" value="1"/>
</dbReference>
<dbReference type="Proteomes" id="UP001209694">
    <property type="component" value="Unassembled WGS sequence"/>
</dbReference>
<reference evidence="3" key="1">
    <citation type="submission" date="2022-06" db="EMBL/GenBank/DDBJ databases">
        <title>Leptospira isolates from biofilms formed at urban environments.</title>
        <authorList>
            <person name="Ribeiro P.S."/>
            <person name="Sousa T."/>
            <person name="Carvalho N."/>
            <person name="Aburjaile F."/>
            <person name="Neves F."/>
            <person name="Oliveira D."/>
            <person name="Blanco L."/>
            <person name="Lima J."/>
            <person name="Costa F."/>
            <person name="Brenig B."/>
            <person name="Soares S."/>
            <person name="Ramos R."/>
            <person name="Goes-Neto A."/>
            <person name="Matiuzzi M."/>
            <person name="Azevedo V."/>
            <person name="Ristow P."/>
        </authorList>
    </citation>
    <scope>NUCLEOTIDE SEQUENCE</scope>
    <source>
        <strain evidence="3">VSF7</strain>
    </source>
</reference>
<dbReference type="Gene3D" id="3.40.50.360">
    <property type="match status" value="1"/>
</dbReference>
<keyword evidence="1" id="KW-0560">Oxidoreductase</keyword>
<sequence length="192" mass="22743">MQQYFLFDDLIQMPKILIQLFHPFLEKSKANQMLLDSIPISDNITLRDLYELYPNFTIDVKLEQKILMEHDVILFQHPFYWYSCPPLMKQWIDFVLEDGWAYGKNGNSLDGKKWVQAITTGGSNHAYQEDGFHKHRIEDFLLPFQRTAELCQMDYQSPFLVQGTFQLKEGDFQKESLRYRNLILSLLEAKHG</sequence>
<dbReference type="Pfam" id="PF02525">
    <property type="entry name" value="Flavodoxin_2"/>
    <property type="match status" value="1"/>
</dbReference>
<protein>
    <submittedName>
        <fullName evidence="3">NAD(P)H-dependent oxidoreductase</fullName>
    </submittedName>
</protein>
<comment type="caution">
    <text evidence="3">The sequence shown here is derived from an EMBL/GenBank/DDBJ whole genome shotgun (WGS) entry which is preliminary data.</text>
</comment>
<dbReference type="GO" id="GO:0010181">
    <property type="term" value="F:FMN binding"/>
    <property type="evidence" value="ECO:0007669"/>
    <property type="project" value="TreeGrafter"/>
</dbReference>
<proteinExistence type="predicted"/>
<evidence type="ECO:0000313" key="4">
    <source>
        <dbReference type="Proteomes" id="UP001209694"/>
    </source>
</evidence>
<dbReference type="GO" id="GO:0003955">
    <property type="term" value="F:NAD(P)H dehydrogenase (quinone) activity"/>
    <property type="evidence" value="ECO:0007669"/>
    <property type="project" value="TreeGrafter"/>
</dbReference>
<evidence type="ECO:0000259" key="2">
    <source>
        <dbReference type="Pfam" id="PF02525"/>
    </source>
</evidence>
<dbReference type="InterPro" id="IPR046980">
    <property type="entry name" value="KefG/KefF"/>
</dbReference>
<dbReference type="RefSeq" id="WP_265355950.1">
    <property type="nucleotide sequence ID" value="NZ_JAMQPS010000002.1"/>
</dbReference>
<feature type="domain" description="Flavodoxin-like fold" evidence="2">
    <location>
        <begin position="15"/>
        <end position="181"/>
    </location>
</feature>